<keyword evidence="2" id="KW-1185">Reference proteome</keyword>
<accession>A0AC61Y6S0</accession>
<comment type="caution">
    <text evidence="1">The sequence shown here is derived from an EMBL/GenBank/DDBJ whole genome shotgun (WGS) entry which is preliminary data.</text>
</comment>
<organism evidence="1 2">
    <name type="scientific">Mesonia oceanica</name>
    <dbReference type="NCBI Taxonomy" id="2687242"/>
    <lineage>
        <taxon>Bacteria</taxon>
        <taxon>Pseudomonadati</taxon>
        <taxon>Bacteroidota</taxon>
        <taxon>Flavobacteriia</taxon>
        <taxon>Flavobacteriales</taxon>
        <taxon>Flavobacteriaceae</taxon>
        <taxon>Mesonia</taxon>
    </lineage>
</organism>
<reference evidence="1" key="1">
    <citation type="submission" date="2019-09" db="EMBL/GenBank/DDBJ databases">
        <authorList>
            <person name="Rodrigo-Torres L."/>
            <person name="Arahal R. D."/>
            <person name="Lucena T."/>
        </authorList>
    </citation>
    <scope>NUCLEOTIDE SEQUENCE</scope>
    <source>
        <strain evidence="1">ISS653</strain>
    </source>
</reference>
<dbReference type="EC" id="2.7.13.3" evidence="1"/>
<dbReference type="Proteomes" id="UP000356253">
    <property type="component" value="Unassembled WGS sequence"/>
</dbReference>
<proteinExistence type="predicted"/>
<protein>
    <submittedName>
        <fullName evidence="1">Sensor histidine kinase YpdA</fullName>
        <ecNumber evidence="1">2.7.13.3</ecNumber>
    </submittedName>
</protein>
<keyword evidence="1" id="KW-0808">Transferase</keyword>
<evidence type="ECO:0000313" key="1">
    <source>
        <dbReference type="EMBL" id="VVV00184.1"/>
    </source>
</evidence>
<sequence length="447" mass="52625">MKTKHFRILLRISLAVTALIVLLEFVFNGFDTAFFYWKKILIQFSYSFLITLFNFVYFVWLERKYDWQTESKKRFAIGVIGSTFVTLIAFGLCRVIHLVIIEQSKTIPEFLEQETISTYFFPFLLSLIVSLFLHAFYFYKSIQENKVTEQKLIAGTASAKFDALKNQLDPHFLFNSLNVLTSLIEENPDQAQKFTTSLSKVYRYVLEQKNKELVNIEDELAFAKRYIGLLKMRFENSIVYTFPEDISDVQAKIVPLSLQLLLENAVKHNIVSEENPLHISILEEKGFLVVKNNLQTKNVLGKSSGYGLMNIQQRYHLLTDRKVFIEKDKTSFQVKLPILTKQLSFIKKQPKMNVDMKDYKKLDRAREMVKKQKEFYSSLTAYIIVIPFLAFINWFTMGFGFPWFLFAAAGWGIGLVFQYMEAFDRNPFFSRDWEERKIKQFMEEKEK</sequence>
<dbReference type="EMBL" id="CABVMM010000005">
    <property type="protein sequence ID" value="VVV00184.1"/>
    <property type="molecule type" value="Genomic_DNA"/>
</dbReference>
<evidence type="ECO:0000313" key="2">
    <source>
        <dbReference type="Proteomes" id="UP000356253"/>
    </source>
</evidence>
<gene>
    <name evidence="1" type="primary">ypdA_1</name>
    <name evidence="1" type="ORF">FVB9532_01449</name>
</gene>
<keyword evidence="1" id="KW-0418">Kinase</keyword>
<name>A0AC61Y6S0_9FLAO</name>